<name>A0ABP7TPU3_9BURK</name>
<dbReference type="InterPro" id="IPR036388">
    <property type="entry name" value="WH-like_DNA-bd_sf"/>
</dbReference>
<dbReference type="SUPFAM" id="SSF48008">
    <property type="entry name" value="GntR ligand-binding domain-like"/>
    <property type="match status" value="1"/>
</dbReference>
<dbReference type="InterPro" id="IPR011711">
    <property type="entry name" value="GntR_C"/>
</dbReference>
<feature type="domain" description="HTH gntR-type" evidence="4">
    <location>
        <begin position="21"/>
        <end position="88"/>
    </location>
</feature>
<dbReference type="CDD" id="cd07377">
    <property type="entry name" value="WHTH_GntR"/>
    <property type="match status" value="1"/>
</dbReference>
<dbReference type="SMART" id="SM00345">
    <property type="entry name" value="HTH_GNTR"/>
    <property type="match status" value="1"/>
</dbReference>
<dbReference type="SMART" id="SM00895">
    <property type="entry name" value="FCD"/>
    <property type="match status" value="1"/>
</dbReference>
<dbReference type="Pfam" id="PF00392">
    <property type="entry name" value="GntR"/>
    <property type="match status" value="1"/>
</dbReference>
<evidence type="ECO:0000256" key="2">
    <source>
        <dbReference type="ARBA" id="ARBA00023125"/>
    </source>
</evidence>
<keyword evidence="1" id="KW-0805">Transcription regulation</keyword>
<keyword evidence="3" id="KW-0804">Transcription</keyword>
<evidence type="ECO:0000256" key="3">
    <source>
        <dbReference type="ARBA" id="ARBA00023163"/>
    </source>
</evidence>
<reference evidence="6" key="1">
    <citation type="journal article" date="2019" name="Int. J. Syst. Evol. Microbiol.">
        <title>The Global Catalogue of Microorganisms (GCM) 10K type strain sequencing project: providing services to taxonomists for standard genome sequencing and annotation.</title>
        <authorList>
            <consortium name="The Broad Institute Genomics Platform"/>
            <consortium name="The Broad Institute Genome Sequencing Center for Infectious Disease"/>
            <person name="Wu L."/>
            <person name="Ma J."/>
        </authorList>
    </citation>
    <scope>NUCLEOTIDE SEQUENCE [LARGE SCALE GENOMIC DNA]</scope>
    <source>
        <strain evidence="6">JCM 16673</strain>
    </source>
</reference>
<dbReference type="PANTHER" id="PTHR43537:SF49">
    <property type="entry name" value="TRANSCRIPTIONAL REGULATORY PROTEIN"/>
    <property type="match status" value="1"/>
</dbReference>
<proteinExistence type="predicted"/>
<evidence type="ECO:0000256" key="1">
    <source>
        <dbReference type="ARBA" id="ARBA00023015"/>
    </source>
</evidence>
<dbReference type="PANTHER" id="PTHR43537">
    <property type="entry name" value="TRANSCRIPTIONAL REGULATOR, GNTR FAMILY"/>
    <property type="match status" value="1"/>
</dbReference>
<dbReference type="InterPro" id="IPR036390">
    <property type="entry name" value="WH_DNA-bd_sf"/>
</dbReference>
<gene>
    <name evidence="5" type="ORF">GCM10022212_29640</name>
</gene>
<protein>
    <submittedName>
        <fullName evidence="5">GntR family transcriptional regulator</fullName>
    </submittedName>
</protein>
<evidence type="ECO:0000313" key="5">
    <source>
        <dbReference type="EMBL" id="GAA4029515.1"/>
    </source>
</evidence>
<sequence length="241" mass="26319">MLASIAAAGGSGVSATERIRGARADEISKKIADDIVLGRFEPGSRLDEAMLAGLFGVSRTPVREALKQLAIQGLVVSRPNRGSIVAALTPEQRDRMFEAIGELEAACARHAAIRMSMAERDHLCALHAQSREAMRAGDADLYDRLNHELHQVIIQACGNPVLIDMALGLRHRIAPFRRSQFRDVERMSASFEEHAVIIEALLAHDVTTAQRQMRAHLMSARSAAARVSPGWSEGSEKQTRP</sequence>
<dbReference type="InterPro" id="IPR000524">
    <property type="entry name" value="Tscrpt_reg_HTH_GntR"/>
</dbReference>
<dbReference type="Gene3D" id="1.20.120.530">
    <property type="entry name" value="GntR ligand-binding domain-like"/>
    <property type="match status" value="1"/>
</dbReference>
<dbReference type="InterPro" id="IPR008920">
    <property type="entry name" value="TF_FadR/GntR_C"/>
</dbReference>
<dbReference type="SUPFAM" id="SSF46785">
    <property type="entry name" value="Winged helix' DNA-binding domain"/>
    <property type="match status" value="1"/>
</dbReference>
<dbReference type="PROSITE" id="PS50949">
    <property type="entry name" value="HTH_GNTR"/>
    <property type="match status" value="1"/>
</dbReference>
<evidence type="ECO:0000259" key="4">
    <source>
        <dbReference type="PROSITE" id="PS50949"/>
    </source>
</evidence>
<dbReference type="Proteomes" id="UP001501353">
    <property type="component" value="Unassembled WGS sequence"/>
</dbReference>
<comment type="caution">
    <text evidence="5">The sequence shown here is derived from an EMBL/GenBank/DDBJ whole genome shotgun (WGS) entry which is preliminary data.</text>
</comment>
<organism evidence="5 6">
    <name type="scientific">Actimicrobium antarcticum</name>
    <dbReference type="NCBI Taxonomy" id="1051899"/>
    <lineage>
        <taxon>Bacteria</taxon>
        <taxon>Pseudomonadati</taxon>
        <taxon>Pseudomonadota</taxon>
        <taxon>Betaproteobacteria</taxon>
        <taxon>Burkholderiales</taxon>
        <taxon>Oxalobacteraceae</taxon>
        <taxon>Actimicrobium</taxon>
    </lineage>
</organism>
<dbReference type="EMBL" id="BAAAZE010000012">
    <property type="protein sequence ID" value="GAA4029515.1"/>
    <property type="molecule type" value="Genomic_DNA"/>
</dbReference>
<dbReference type="PRINTS" id="PR00035">
    <property type="entry name" value="HTHGNTR"/>
</dbReference>
<evidence type="ECO:0000313" key="6">
    <source>
        <dbReference type="Proteomes" id="UP001501353"/>
    </source>
</evidence>
<accession>A0ABP7TPU3</accession>
<dbReference type="Pfam" id="PF07729">
    <property type="entry name" value="FCD"/>
    <property type="match status" value="1"/>
</dbReference>
<keyword evidence="6" id="KW-1185">Reference proteome</keyword>
<dbReference type="Gene3D" id="1.10.10.10">
    <property type="entry name" value="Winged helix-like DNA-binding domain superfamily/Winged helix DNA-binding domain"/>
    <property type="match status" value="1"/>
</dbReference>
<keyword evidence="2" id="KW-0238">DNA-binding</keyword>
<dbReference type="RefSeq" id="WP_344764299.1">
    <property type="nucleotide sequence ID" value="NZ_BAAAZE010000012.1"/>
</dbReference>